<accession>A0AA47JIX7</accession>
<sequence length="40" mass="4681">MIDWKDRIFFVDDEYSILMDKEIAGVFASDDLIMTPVEIV</sequence>
<reference evidence="1" key="1">
    <citation type="submission" date="2022-12" db="EMBL/GenBank/DDBJ databases">
        <title>Vibrio parahaemolyticus become highly virulent by producing novel Tc toxins.</title>
        <authorList>
            <person name="Yang F."/>
            <person name="You Y."/>
            <person name="Lai Q."/>
            <person name="Xu L."/>
            <person name="Li F."/>
        </authorList>
    </citation>
    <scope>NUCLEOTIDE SEQUENCE</scope>
    <source>
        <strain evidence="1">Vp-HL-202005</strain>
    </source>
</reference>
<dbReference type="Proteomes" id="UP001156560">
    <property type="component" value="Chromosome 1"/>
</dbReference>
<protein>
    <submittedName>
        <fullName evidence="1">Uncharacterized protein</fullName>
    </submittedName>
</protein>
<dbReference type="RefSeq" id="WP_267391684.1">
    <property type="nucleotide sequence ID" value="NZ_CP114194.1"/>
</dbReference>
<gene>
    <name evidence="1" type="ORF">O1Q84_07175</name>
</gene>
<proteinExistence type="predicted"/>
<dbReference type="AlphaFoldDB" id="A0AA47JIX7"/>
<evidence type="ECO:0000313" key="1">
    <source>
        <dbReference type="EMBL" id="WAT91599.1"/>
    </source>
</evidence>
<dbReference type="EMBL" id="CP114194">
    <property type="protein sequence ID" value="WAT91599.1"/>
    <property type="molecule type" value="Genomic_DNA"/>
</dbReference>
<organism evidence="1 2">
    <name type="scientific">Vibrio parahaemolyticus</name>
    <dbReference type="NCBI Taxonomy" id="670"/>
    <lineage>
        <taxon>Bacteria</taxon>
        <taxon>Pseudomonadati</taxon>
        <taxon>Pseudomonadota</taxon>
        <taxon>Gammaproteobacteria</taxon>
        <taxon>Vibrionales</taxon>
        <taxon>Vibrionaceae</taxon>
        <taxon>Vibrio</taxon>
    </lineage>
</organism>
<name>A0AA47JIX7_VIBPH</name>
<evidence type="ECO:0000313" key="2">
    <source>
        <dbReference type="Proteomes" id="UP001156560"/>
    </source>
</evidence>